<sequence>MAILKNYPFRLIGLLLAVLGLPACQSPIKLQPAATAPAITAVGYAYLDNQPGPSEGERRLQAMNASKLQAYRQLTEQLYGVELSSPQPDQRWHGISRGTIVGAQVVRQEQDGNLFITELKLDKADFNRLAEMPAPINRTKWWE</sequence>
<name>A0ABP8QHK1_9GAMM</name>
<evidence type="ECO:0000313" key="2">
    <source>
        <dbReference type="Proteomes" id="UP001501321"/>
    </source>
</evidence>
<organism evidence="1 2">
    <name type="scientific">Pseudaeromonas paramecii</name>
    <dbReference type="NCBI Taxonomy" id="2138166"/>
    <lineage>
        <taxon>Bacteria</taxon>
        <taxon>Pseudomonadati</taxon>
        <taxon>Pseudomonadota</taxon>
        <taxon>Gammaproteobacteria</taxon>
        <taxon>Aeromonadales</taxon>
        <taxon>Aeromonadaceae</taxon>
        <taxon>Pseudaeromonas</taxon>
    </lineage>
</organism>
<keyword evidence="2" id="KW-1185">Reference proteome</keyword>
<keyword evidence="1" id="KW-0969">Cilium</keyword>
<reference evidence="2" key="1">
    <citation type="journal article" date="2019" name="Int. J. Syst. Evol. Microbiol.">
        <title>The Global Catalogue of Microorganisms (GCM) 10K type strain sequencing project: providing services to taxonomists for standard genome sequencing and annotation.</title>
        <authorList>
            <consortium name="The Broad Institute Genomics Platform"/>
            <consortium name="The Broad Institute Genome Sequencing Center for Infectious Disease"/>
            <person name="Wu L."/>
            <person name="Ma J."/>
        </authorList>
    </citation>
    <scope>NUCLEOTIDE SEQUENCE [LARGE SCALE GENOMIC DNA]</scope>
    <source>
        <strain evidence="2">JCM 32226</strain>
    </source>
</reference>
<keyword evidence="1" id="KW-0449">Lipoprotein</keyword>
<proteinExistence type="predicted"/>
<dbReference type="Proteomes" id="UP001501321">
    <property type="component" value="Unassembled WGS sequence"/>
</dbReference>
<comment type="caution">
    <text evidence="1">The sequence shown here is derived from an EMBL/GenBank/DDBJ whole genome shotgun (WGS) entry which is preliminary data.</text>
</comment>
<gene>
    <name evidence="1" type="primary">flgP</name>
    <name evidence="1" type="ORF">GCM10023095_30000</name>
</gene>
<keyword evidence="1" id="KW-0282">Flagellum</keyword>
<keyword evidence="1" id="KW-0966">Cell projection</keyword>
<protein>
    <submittedName>
        <fullName evidence="1">Flagellar assembly lipoprotein FlgP</fullName>
    </submittedName>
</protein>
<evidence type="ECO:0000313" key="1">
    <source>
        <dbReference type="EMBL" id="GAA4503541.1"/>
    </source>
</evidence>
<dbReference type="EMBL" id="BAABFC010000025">
    <property type="protein sequence ID" value="GAA4503541.1"/>
    <property type="molecule type" value="Genomic_DNA"/>
</dbReference>
<accession>A0ABP8QHK1</accession>